<dbReference type="Pfam" id="PF00892">
    <property type="entry name" value="EamA"/>
    <property type="match status" value="2"/>
</dbReference>
<evidence type="ECO:0000256" key="5">
    <source>
        <dbReference type="ARBA" id="ARBA00023136"/>
    </source>
</evidence>
<feature type="transmembrane region" description="Helical" evidence="6">
    <location>
        <begin position="244"/>
        <end position="264"/>
    </location>
</feature>
<protein>
    <submittedName>
        <fullName evidence="8">DMT family transporter</fullName>
    </submittedName>
</protein>
<feature type="transmembrane region" description="Helical" evidence="6">
    <location>
        <begin position="37"/>
        <end position="54"/>
    </location>
</feature>
<organism evidence="8 9">
    <name type="scientific">Psychroflexus maritimus</name>
    <dbReference type="NCBI Taxonomy" id="2714865"/>
    <lineage>
        <taxon>Bacteria</taxon>
        <taxon>Pseudomonadati</taxon>
        <taxon>Bacteroidota</taxon>
        <taxon>Flavobacteriia</taxon>
        <taxon>Flavobacteriales</taxon>
        <taxon>Flavobacteriaceae</taxon>
        <taxon>Psychroflexus</taxon>
    </lineage>
</organism>
<feature type="transmembrane region" description="Helical" evidence="6">
    <location>
        <begin position="215"/>
        <end position="235"/>
    </location>
</feature>
<sequence length="298" mass="32737">MKDSNLKWVYLFTLALLWGSSFILIKKGLVGLSPLQLGAFRTVLAAIFLLIIGFNKIKFVKKKHWLWIIISGFIGSFFPTFLFAYAETEIDSAIAAILNSTVPLIAFVLGIFIFNTVFNKKQFIGVSIGLLGSVGLILSGANLNPDQNYWFAILPIIASTMYAFNANILKTYLEDLPALGIATASFLILLFPALGVLAFTGFFDTQFLAQEEVQTSLLYISVLAILGTALAKIIFNRLIQLSNAVFSTSVTYLIPVIALGWGIVDGEKFELIQLLAGFVILIGVYLANKKKKKKSLSN</sequence>
<evidence type="ECO:0000313" key="8">
    <source>
        <dbReference type="EMBL" id="NGZ90026.1"/>
    </source>
</evidence>
<evidence type="ECO:0000259" key="7">
    <source>
        <dbReference type="Pfam" id="PF00892"/>
    </source>
</evidence>
<feature type="domain" description="EamA" evidence="7">
    <location>
        <begin position="152"/>
        <end position="287"/>
    </location>
</feature>
<dbReference type="InterPro" id="IPR050638">
    <property type="entry name" value="AA-Vitamin_Transporters"/>
</dbReference>
<feature type="transmembrane region" description="Helical" evidence="6">
    <location>
        <begin position="66"/>
        <end position="86"/>
    </location>
</feature>
<comment type="similarity">
    <text evidence="2">Belongs to the EamA transporter family.</text>
</comment>
<dbReference type="PANTHER" id="PTHR32322">
    <property type="entry name" value="INNER MEMBRANE TRANSPORTER"/>
    <property type="match status" value="1"/>
</dbReference>
<keyword evidence="9" id="KW-1185">Reference proteome</keyword>
<feature type="transmembrane region" description="Helical" evidence="6">
    <location>
        <begin position="181"/>
        <end position="203"/>
    </location>
</feature>
<dbReference type="PANTHER" id="PTHR32322:SF2">
    <property type="entry name" value="EAMA DOMAIN-CONTAINING PROTEIN"/>
    <property type="match status" value="1"/>
</dbReference>
<evidence type="ECO:0000256" key="1">
    <source>
        <dbReference type="ARBA" id="ARBA00004141"/>
    </source>
</evidence>
<keyword evidence="4 6" id="KW-1133">Transmembrane helix</keyword>
<evidence type="ECO:0000313" key="9">
    <source>
        <dbReference type="Proteomes" id="UP000643701"/>
    </source>
</evidence>
<dbReference type="GO" id="GO:0016020">
    <property type="term" value="C:membrane"/>
    <property type="evidence" value="ECO:0007669"/>
    <property type="project" value="UniProtKB-SubCell"/>
</dbReference>
<accession>A0A967ADC7</accession>
<dbReference type="Proteomes" id="UP000643701">
    <property type="component" value="Unassembled WGS sequence"/>
</dbReference>
<evidence type="ECO:0000256" key="2">
    <source>
        <dbReference type="ARBA" id="ARBA00007362"/>
    </source>
</evidence>
<feature type="transmembrane region" description="Helical" evidence="6">
    <location>
        <begin position="149"/>
        <end position="169"/>
    </location>
</feature>
<dbReference type="InterPro" id="IPR037185">
    <property type="entry name" value="EmrE-like"/>
</dbReference>
<dbReference type="SUPFAM" id="SSF103481">
    <property type="entry name" value="Multidrug resistance efflux transporter EmrE"/>
    <property type="match status" value="2"/>
</dbReference>
<evidence type="ECO:0000256" key="6">
    <source>
        <dbReference type="SAM" id="Phobius"/>
    </source>
</evidence>
<proteinExistence type="inferred from homology"/>
<name>A0A967ADC7_9FLAO</name>
<feature type="domain" description="EamA" evidence="7">
    <location>
        <begin position="10"/>
        <end position="137"/>
    </location>
</feature>
<evidence type="ECO:0000256" key="4">
    <source>
        <dbReference type="ARBA" id="ARBA00022989"/>
    </source>
</evidence>
<keyword evidence="5 6" id="KW-0472">Membrane</keyword>
<comment type="caution">
    <text evidence="8">The sequence shown here is derived from an EMBL/GenBank/DDBJ whole genome shotgun (WGS) entry which is preliminary data.</text>
</comment>
<dbReference type="RefSeq" id="WP_166400278.1">
    <property type="nucleotide sequence ID" value="NZ_JAANAS010000050.1"/>
</dbReference>
<dbReference type="EMBL" id="JAANAS010000050">
    <property type="protein sequence ID" value="NGZ90026.1"/>
    <property type="molecule type" value="Genomic_DNA"/>
</dbReference>
<feature type="transmembrane region" description="Helical" evidence="6">
    <location>
        <begin position="270"/>
        <end position="288"/>
    </location>
</feature>
<comment type="subcellular location">
    <subcellularLocation>
        <location evidence="1">Membrane</location>
        <topology evidence="1">Multi-pass membrane protein</topology>
    </subcellularLocation>
</comment>
<dbReference type="AlphaFoldDB" id="A0A967ADC7"/>
<feature type="transmembrane region" description="Helical" evidence="6">
    <location>
        <begin position="123"/>
        <end position="143"/>
    </location>
</feature>
<reference evidence="8" key="1">
    <citation type="submission" date="2020-03" db="EMBL/GenBank/DDBJ databases">
        <title>Psychroflexus Maritimus sp. nov., isolate from marine sediment.</title>
        <authorList>
            <person name="Zhong Y.-L."/>
        </authorList>
    </citation>
    <scope>NUCLEOTIDE SEQUENCE</scope>
    <source>
        <strain evidence="8">C1</strain>
    </source>
</reference>
<feature type="transmembrane region" description="Helical" evidence="6">
    <location>
        <begin position="7"/>
        <end position="25"/>
    </location>
</feature>
<evidence type="ECO:0000256" key="3">
    <source>
        <dbReference type="ARBA" id="ARBA00022692"/>
    </source>
</evidence>
<feature type="transmembrane region" description="Helical" evidence="6">
    <location>
        <begin position="92"/>
        <end position="114"/>
    </location>
</feature>
<keyword evidence="3 6" id="KW-0812">Transmembrane</keyword>
<gene>
    <name evidence="8" type="ORF">G7034_07165</name>
</gene>
<dbReference type="InterPro" id="IPR000620">
    <property type="entry name" value="EamA_dom"/>
</dbReference>